<dbReference type="InterPro" id="IPR037066">
    <property type="entry name" value="Plug_dom_sf"/>
</dbReference>
<dbReference type="PATRIC" id="fig|1203610.3.peg.1179"/>
<reference evidence="13 14" key="1">
    <citation type="submission" date="2013-04" db="EMBL/GenBank/DDBJ databases">
        <title>The Genome Sequence of Parabacteroides gordonii DSM 23371.</title>
        <authorList>
            <consortium name="The Broad Institute Genomics Platform"/>
            <person name="Earl A."/>
            <person name="Ward D."/>
            <person name="Feldgarden M."/>
            <person name="Gevers D."/>
            <person name="Martens E."/>
            <person name="Sakamoto M."/>
            <person name="Benno Y."/>
            <person name="Suzuki N."/>
            <person name="Matsunaga N."/>
            <person name="Koshihara K."/>
            <person name="Seki M."/>
            <person name="Komiya H."/>
            <person name="Walker B."/>
            <person name="Young S."/>
            <person name="Zeng Q."/>
            <person name="Gargeya S."/>
            <person name="Fitzgerald M."/>
            <person name="Haas B."/>
            <person name="Abouelleil A."/>
            <person name="Allen A.W."/>
            <person name="Alvarado L."/>
            <person name="Arachchi H.M."/>
            <person name="Berlin A.M."/>
            <person name="Chapman S.B."/>
            <person name="Gainer-Dewar J."/>
            <person name="Goldberg J."/>
            <person name="Griggs A."/>
            <person name="Gujja S."/>
            <person name="Hansen M."/>
            <person name="Howarth C."/>
            <person name="Imamovic A."/>
            <person name="Ireland A."/>
            <person name="Larimer J."/>
            <person name="McCowan C."/>
            <person name="Murphy C."/>
            <person name="Pearson M."/>
            <person name="Poon T.W."/>
            <person name="Priest M."/>
            <person name="Roberts A."/>
            <person name="Saif S."/>
            <person name="Shea T."/>
            <person name="Sisk P."/>
            <person name="Sykes S."/>
            <person name="Wortman J."/>
            <person name="Nusbaum C."/>
            <person name="Birren B."/>
        </authorList>
    </citation>
    <scope>NUCLEOTIDE SEQUENCE [LARGE SCALE GENOMIC DNA]</scope>
    <source>
        <strain evidence="13 14">MS-1</strain>
    </source>
</reference>
<dbReference type="PROSITE" id="PS52016">
    <property type="entry name" value="TONB_DEPENDENT_REC_3"/>
    <property type="match status" value="1"/>
</dbReference>
<dbReference type="Proteomes" id="UP000033035">
    <property type="component" value="Unassembled WGS sequence"/>
</dbReference>
<dbReference type="FunFam" id="2.170.130.10:FF:000003">
    <property type="entry name" value="SusC/RagA family TonB-linked outer membrane protein"/>
    <property type="match status" value="1"/>
</dbReference>
<dbReference type="Pfam" id="PF13715">
    <property type="entry name" value="CarbopepD_reg_2"/>
    <property type="match status" value="1"/>
</dbReference>
<dbReference type="InterPro" id="IPR000531">
    <property type="entry name" value="Beta-barrel_TonB"/>
</dbReference>
<dbReference type="Pfam" id="PF07715">
    <property type="entry name" value="Plug"/>
    <property type="match status" value="1"/>
</dbReference>
<dbReference type="EMBL" id="AQHW01000009">
    <property type="protein sequence ID" value="KKB58283.1"/>
    <property type="molecule type" value="Genomic_DNA"/>
</dbReference>
<proteinExistence type="inferred from homology"/>
<name>A0A0F5JKH0_9BACT</name>
<evidence type="ECO:0000256" key="7">
    <source>
        <dbReference type="ARBA" id="ARBA00023237"/>
    </source>
</evidence>
<keyword evidence="2 8" id="KW-0813">Transport</keyword>
<dbReference type="NCBIfam" id="TIGR04056">
    <property type="entry name" value="OMP_RagA_SusC"/>
    <property type="match status" value="1"/>
</dbReference>
<keyword evidence="7 8" id="KW-0998">Cell outer membrane</keyword>
<dbReference type="GO" id="GO:0009279">
    <property type="term" value="C:cell outer membrane"/>
    <property type="evidence" value="ECO:0007669"/>
    <property type="project" value="UniProtKB-SubCell"/>
</dbReference>
<feature type="domain" description="TonB-dependent receptor-like beta-barrel" evidence="11">
    <location>
        <begin position="404"/>
        <end position="813"/>
    </location>
</feature>
<comment type="similarity">
    <text evidence="8 9">Belongs to the TonB-dependent receptor family.</text>
</comment>
<comment type="subcellular location">
    <subcellularLocation>
        <location evidence="1 8">Cell outer membrane</location>
        <topology evidence="1 8">Multi-pass membrane protein</topology>
    </subcellularLocation>
</comment>
<keyword evidence="5 9" id="KW-0798">TonB box</keyword>
<protein>
    <submittedName>
        <fullName evidence="13">SusC/RagA family TonB-linked outer membrane protein</fullName>
    </submittedName>
</protein>
<dbReference type="RefSeq" id="WP_028727771.1">
    <property type="nucleotide sequence ID" value="NZ_AUAE01000018.1"/>
</dbReference>
<evidence type="ECO:0000256" key="10">
    <source>
        <dbReference type="SAM" id="SignalP"/>
    </source>
</evidence>
<dbReference type="InterPro" id="IPR008969">
    <property type="entry name" value="CarboxyPept-like_regulatory"/>
</dbReference>
<dbReference type="HOGENOM" id="CLU_004317_0_2_10"/>
<keyword evidence="3 8" id="KW-1134">Transmembrane beta strand</keyword>
<dbReference type="FunFam" id="2.60.40.1120:FF:000003">
    <property type="entry name" value="Outer membrane protein Omp121"/>
    <property type="match status" value="1"/>
</dbReference>
<dbReference type="Gene3D" id="2.60.40.1120">
    <property type="entry name" value="Carboxypeptidase-like, regulatory domain"/>
    <property type="match status" value="1"/>
</dbReference>
<evidence type="ECO:0000313" key="14">
    <source>
        <dbReference type="Proteomes" id="UP000033035"/>
    </source>
</evidence>
<feature type="chain" id="PRO_5002490196" evidence="10">
    <location>
        <begin position="28"/>
        <end position="1012"/>
    </location>
</feature>
<accession>A0A0F5JKH0</accession>
<evidence type="ECO:0000259" key="12">
    <source>
        <dbReference type="Pfam" id="PF07715"/>
    </source>
</evidence>
<dbReference type="InterPro" id="IPR023997">
    <property type="entry name" value="TonB-dep_OMP_SusC/RagA_CS"/>
</dbReference>
<keyword evidence="10" id="KW-0732">Signal</keyword>
<keyword evidence="14" id="KW-1185">Reference proteome</keyword>
<keyword evidence="6 8" id="KW-0472">Membrane</keyword>
<dbReference type="STRING" id="1203610.HMPREF1536_01158"/>
<evidence type="ECO:0000256" key="8">
    <source>
        <dbReference type="PROSITE-ProRule" id="PRU01360"/>
    </source>
</evidence>
<dbReference type="InterPro" id="IPR012910">
    <property type="entry name" value="Plug_dom"/>
</dbReference>
<keyword evidence="4 8" id="KW-0812">Transmembrane</keyword>
<dbReference type="InterPro" id="IPR036942">
    <property type="entry name" value="Beta-barrel_TonB_sf"/>
</dbReference>
<evidence type="ECO:0000256" key="5">
    <source>
        <dbReference type="ARBA" id="ARBA00023077"/>
    </source>
</evidence>
<dbReference type="Gene3D" id="2.40.170.20">
    <property type="entry name" value="TonB-dependent receptor, beta-barrel domain"/>
    <property type="match status" value="1"/>
</dbReference>
<evidence type="ECO:0000256" key="3">
    <source>
        <dbReference type="ARBA" id="ARBA00022452"/>
    </source>
</evidence>
<dbReference type="Pfam" id="PF00593">
    <property type="entry name" value="TonB_dep_Rec_b-barrel"/>
    <property type="match status" value="1"/>
</dbReference>
<dbReference type="InterPro" id="IPR039426">
    <property type="entry name" value="TonB-dep_rcpt-like"/>
</dbReference>
<dbReference type="SUPFAM" id="SSF56935">
    <property type="entry name" value="Porins"/>
    <property type="match status" value="1"/>
</dbReference>
<evidence type="ECO:0000259" key="11">
    <source>
        <dbReference type="Pfam" id="PF00593"/>
    </source>
</evidence>
<evidence type="ECO:0000256" key="6">
    <source>
        <dbReference type="ARBA" id="ARBA00023136"/>
    </source>
</evidence>
<evidence type="ECO:0000256" key="2">
    <source>
        <dbReference type="ARBA" id="ARBA00022448"/>
    </source>
</evidence>
<evidence type="ECO:0000313" key="13">
    <source>
        <dbReference type="EMBL" id="KKB58283.1"/>
    </source>
</evidence>
<comment type="caution">
    <text evidence="13">The sequence shown here is derived from an EMBL/GenBank/DDBJ whole genome shotgun (WGS) entry which is preliminary data.</text>
</comment>
<dbReference type="Gene3D" id="2.170.130.10">
    <property type="entry name" value="TonB-dependent receptor, plug domain"/>
    <property type="match status" value="1"/>
</dbReference>
<dbReference type="AlphaFoldDB" id="A0A0F5JKH0"/>
<gene>
    <name evidence="13" type="ORF">HMPREF1536_01158</name>
</gene>
<organism evidence="13 14">
    <name type="scientific">Parabacteroides gordonii MS-1 = DSM 23371</name>
    <dbReference type="NCBI Taxonomy" id="1203610"/>
    <lineage>
        <taxon>Bacteria</taxon>
        <taxon>Pseudomonadati</taxon>
        <taxon>Bacteroidota</taxon>
        <taxon>Bacteroidia</taxon>
        <taxon>Bacteroidales</taxon>
        <taxon>Tannerellaceae</taxon>
        <taxon>Parabacteroides</taxon>
    </lineage>
</organism>
<dbReference type="NCBIfam" id="TIGR04057">
    <property type="entry name" value="SusC_RagA_signa"/>
    <property type="match status" value="1"/>
</dbReference>
<feature type="signal peptide" evidence="10">
    <location>
        <begin position="1"/>
        <end position="27"/>
    </location>
</feature>
<dbReference type="SUPFAM" id="SSF49464">
    <property type="entry name" value="Carboxypeptidase regulatory domain-like"/>
    <property type="match status" value="1"/>
</dbReference>
<evidence type="ECO:0000256" key="4">
    <source>
        <dbReference type="ARBA" id="ARBA00022692"/>
    </source>
</evidence>
<feature type="domain" description="TonB-dependent receptor plug" evidence="12">
    <location>
        <begin position="121"/>
        <end position="228"/>
    </location>
</feature>
<evidence type="ECO:0000256" key="9">
    <source>
        <dbReference type="RuleBase" id="RU003357"/>
    </source>
</evidence>
<dbReference type="InterPro" id="IPR023996">
    <property type="entry name" value="TonB-dep_OMP_SusC/RagA"/>
</dbReference>
<evidence type="ECO:0000256" key="1">
    <source>
        <dbReference type="ARBA" id="ARBA00004571"/>
    </source>
</evidence>
<sequence>MKSKSQTFLKRAWVLLFCTIFYQQLVAQVSTVTGIVTDLNGEPVIGANIVIKENNTGTITDINGQFSLDNVAGNATLVFSYIGYKTQEVKVAGKKYFVIRLEDDSQALEEVVVVGYGVQRKSDLTGAVASVKAEDVIKSMPTANIETALQGRLAGVSIVSGSGDPSSAATIRVRGANSIKADGGPLVVIDGFIGGSLNTLNPGDIQSVEVLKDASATAIYGSRGANGVILVTTKAPKVGKVSVDYNGYVNFKKSYSLPDMLSPGEFAELANAYGREFYASAGQDTKVFYTPEEIQGFYNGGGYDYISNIFRDPAIEHTHELSVSGGSDKTQFIFSGRYNYNEGIAKESQRELINYRLKVDTEILKWLKGGLNFTGSYSKSQGPNFSGWKSILNEALNQPNTIQPKDENGNYNNMNLLGEAYNPMGQIWEVNKDGYSYGSTLQGYLEATILPGLTFRMNQSFYFGNSSALNTDSSESLSGWNNGGMSQANATTGQNYSWTNQNILSYVKEFNEKHRINATAVLEQQYSNNFTNISRAKWLVSNIVGANNTSLGSTSEGESGRNKSTILSYMARINYVFMNRYMLTASWRYDGSSNLSEDNRWEQFPSVALAWNIKEESFLKDVGFLSQLKLRGGYGETGNQGVAAYSAWTELQAKRNADQTLALTTKRLGTPNLKWERTTQWNGGIDFGAFDNRLTVSVDVYNKRTKDALLEVNAPMYTAFSSRLMNAAEIQNKGYEVTIGADPVVTKDFRWSTNITLSHNEGTIEKLNGDQEYAVISGGYQNDYFRNIKGMKLGTMWGYVSDGVWKTSELANAPAGTQAGSYKFKNLDGDPENKITPEDQTVIGNGQPSFQWGWNNTFNYKNFDLSLFIIGVHGFDIYNYTREARFGAGQNPMSLGPNPEWLNRWTPENENSDIAGFITVRNAKTPSSQYVEKGDFVKVKSITLGYTLPTSLLRKAKLGNVRIYASVQNPFLFSGYSGIDPEVSLKSPLTSGIDYGYYPNGRNYLVGLNFSF</sequence>